<organism evidence="1">
    <name type="scientific">Picea glauca</name>
    <name type="common">White spruce</name>
    <name type="synonym">Pinus glauca</name>
    <dbReference type="NCBI Taxonomy" id="3330"/>
    <lineage>
        <taxon>Eukaryota</taxon>
        <taxon>Viridiplantae</taxon>
        <taxon>Streptophyta</taxon>
        <taxon>Embryophyta</taxon>
        <taxon>Tracheophyta</taxon>
        <taxon>Spermatophyta</taxon>
        <taxon>Pinopsida</taxon>
        <taxon>Pinidae</taxon>
        <taxon>Conifers I</taxon>
        <taxon>Pinales</taxon>
        <taxon>Pinaceae</taxon>
        <taxon>Picea</taxon>
    </lineage>
</organism>
<geneLocation type="mitochondrion" evidence="1"/>
<accession>A0A117NH76</accession>
<sequence>MNRNDEPNEWLMWELHKQESGSNIRAVGPCGNSYRIDRDETEILGGVSAVVFPVGRCGFCVGRPFSQPTQAV</sequence>
<comment type="caution">
    <text evidence="1">The sequence shown here is derived from an EMBL/GenBank/DDBJ whole genome shotgun (WGS) entry which is preliminary data.</text>
</comment>
<name>A0A117NH76_PICGL</name>
<protein>
    <submittedName>
        <fullName evidence="1">Uncharacterized protein</fullName>
    </submittedName>
</protein>
<keyword evidence="1" id="KW-0496">Mitochondrion</keyword>
<evidence type="ECO:0000313" key="1">
    <source>
        <dbReference type="EMBL" id="KUM47930.1"/>
    </source>
</evidence>
<gene>
    <name evidence="1" type="ORF">ABT39_MTgene4925</name>
</gene>
<dbReference type="AlphaFoldDB" id="A0A117NH76"/>
<proteinExistence type="predicted"/>
<reference evidence="1" key="1">
    <citation type="journal article" date="2015" name="Genome Biol. Evol.">
        <title>Organellar Genomes of White Spruce (Picea glauca): Assembly and Annotation.</title>
        <authorList>
            <person name="Jackman S.D."/>
            <person name="Warren R.L."/>
            <person name="Gibb E.A."/>
            <person name="Vandervalk B.P."/>
            <person name="Mohamadi H."/>
            <person name="Chu J."/>
            <person name="Raymond A."/>
            <person name="Pleasance S."/>
            <person name="Coope R."/>
            <person name="Wildung M.R."/>
            <person name="Ritland C.E."/>
            <person name="Bousquet J."/>
            <person name="Jones S.J."/>
            <person name="Bohlmann J."/>
            <person name="Birol I."/>
        </authorList>
    </citation>
    <scope>NUCLEOTIDE SEQUENCE [LARGE SCALE GENOMIC DNA]</scope>
    <source>
        <tissue evidence="1">Flushing bud</tissue>
    </source>
</reference>
<dbReference type="EMBL" id="LKAM01000006">
    <property type="protein sequence ID" value="KUM47930.1"/>
    <property type="molecule type" value="Genomic_DNA"/>
</dbReference>